<evidence type="ECO:0000313" key="1">
    <source>
        <dbReference type="EMBL" id="TCL63505.1"/>
    </source>
</evidence>
<dbReference type="GO" id="GO:0004180">
    <property type="term" value="F:carboxypeptidase activity"/>
    <property type="evidence" value="ECO:0007669"/>
    <property type="project" value="UniProtKB-KW"/>
</dbReference>
<dbReference type="GO" id="GO:0030246">
    <property type="term" value="F:carbohydrate binding"/>
    <property type="evidence" value="ECO:0007669"/>
    <property type="project" value="InterPro"/>
</dbReference>
<dbReference type="OrthoDB" id="1443962at2"/>
<keyword evidence="2" id="KW-1185">Reference proteome</keyword>
<protein>
    <submittedName>
        <fullName evidence="1">Carboxypeptidase-like protein</fullName>
    </submittedName>
</protein>
<dbReference type="InterPro" id="IPR013784">
    <property type="entry name" value="Carb-bd-like_fold"/>
</dbReference>
<dbReference type="RefSeq" id="WP_132219013.1">
    <property type="nucleotide sequence ID" value="NZ_OX156936.1"/>
</dbReference>
<sequence>MKHLIYIVLFLFSAFSFGQNTGIIVGKVLDSELNNAPLVLANVSIKGTSIDLNTDLSGFFIIENLEPGDYTLVCGFAGYETQEIKVHVDALQPAEVKLSLTASTISFGDLASLTSVAQNDNTTFIAAK</sequence>
<comment type="caution">
    <text evidence="1">The sequence shown here is derived from an EMBL/GenBank/DDBJ whole genome shotgun (WGS) entry which is preliminary data.</text>
</comment>
<accession>A0A4R1RCE3</accession>
<dbReference type="EMBL" id="SLUP01000009">
    <property type="protein sequence ID" value="TCL63505.1"/>
    <property type="molecule type" value="Genomic_DNA"/>
</dbReference>
<organism evidence="1 2">
    <name type="scientific">Mariniflexile fucanivorans</name>
    <dbReference type="NCBI Taxonomy" id="264023"/>
    <lineage>
        <taxon>Bacteria</taxon>
        <taxon>Pseudomonadati</taxon>
        <taxon>Bacteroidota</taxon>
        <taxon>Flavobacteriia</taxon>
        <taxon>Flavobacteriales</taxon>
        <taxon>Flavobacteriaceae</taxon>
        <taxon>Mariniflexile</taxon>
    </lineage>
</organism>
<name>A0A4R1RCE3_9FLAO</name>
<evidence type="ECO:0000313" key="2">
    <source>
        <dbReference type="Proteomes" id="UP000295455"/>
    </source>
</evidence>
<reference evidence="1 2" key="1">
    <citation type="submission" date="2019-03" db="EMBL/GenBank/DDBJ databases">
        <title>Genomic Encyclopedia of Type Strains, Phase IV (KMG-IV): sequencing the most valuable type-strain genomes for metagenomic binning, comparative biology and taxonomic classification.</title>
        <authorList>
            <person name="Goeker M."/>
        </authorList>
    </citation>
    <scope>NUCLEOTIDE SEQUENCE [LARGE SCALE GENOMIC DNA]</scope>
    <source>
        <strain evidence="1 2">DSM 18792</strain>
    </source>
</reference>
<dbReference type="SUPFAM" id="SSF49452">
    <property type="entry name" value="Starch-binding domain-like"/>
    <property type="match status" value="1"/>
</dbReference>
<dbReference type="AlphaFoldDB" id="A0A4R1RCE3"/>
<proteinExistence type="predicted"/>
<keyword evidence="1" id="KW-0121">Carboxypeptidase</keyword>
<dbReference type="Proteomes" id="UP000295455">
    <property type="component" value="Unassembled WGS sequence"/>
</dbReference>
<gene>
    <name evidence="1" type="ORF">EV196_109131</name>
</gene>
<dbReference type="Gene3D" id="2.60.40.1120">
    <property type="entry name" value="Carboxypeptidase-like, regulatory domain"/>
    <property type="match status" value="1"/>
</dbReference>
<dbReference type="Pfam" id="PF13715">
    <property type="entry name" value="CarbopepD_reg_2"/>
    <property type="match status" value="1"/>
</dbReference>
<keyword evidence="1" id="KW-0645">Protease</keyword>
<keyword evidence="1" id="KW-0378">Hydrolase</keyword>